<accession>A0ABV2DGI5</accession>
<evidence type="ECO:0000313" key="7">
    <source>
        <dbReference type="EMBL" id="MET2829164.1"/>
    </source>
</evidence>
<evidence type="ECO:0000256" key="2">
    <source>
        <dbReference type="ARBA" id="ARBA00022475"/>
    </source>
</evidence>
<dbReference type="PANTHER" id="PTHR32196:SF72">
    <property type="entry name" value="RIBOSE IMPORT PERMEASE PROTEIN RBSC"/>
    <property type="match status" value="1"/>
</dbReference>
<feature type="transmembrane region" description="Helical" evidence="6">
    <location>
        <begin position="55"/>
        <end position="77"/>
    </location>
</feature>
<evidence type="ECO:0000256" key="3">
    <source>
        <dbReference type="ARBA" id="ARBA00022692"/>
    </source>
</evidence>
<evidence type="ECO:0000256" key="6">
    <source>
        <dbReference type="SAM" id="Phobius"/>
    </source>
</evidence>
<evidence type="ECO:0000256" key="4">
    <source>
        <dbReference type="ARBA" id="ARBA00022989"/>
    </source>
</evidence>
<keyword evidence="4 6" id="KW-1133">Transmembrane helix</keyword>
<dbReference type="EMBL" id="JBEWSZ010000001">
    <property type="protein sequence ID" value="MET2829164.1"/>
    <property type="molecule type" value="Genomic_DNA"/>
</dbReference>
<keyword evidence="2" id="KW-1003">Cell membrane</keyword>
<keyword evidence="5 6" id="KW-0472">Membrane</keyword>
<keyword evidence="3 6" id="KW-0812">Transmembrane</keyword>
<feature type="transmembrane region" description="Helical" evidence="6">
    <location>
        <begin position="308"/>
        <end position="325"/>
    </location>
</feature>
<evidence type="ECO:0000313" key="8">
    <source>
        <dbReference type="Proteomes" id="UP001548832"/>
    </source>
</evidence>
<comment type="caution">
    <text evidence="7">The sequence shown here is derived from an EMBL/GenBank/DDBJ whole genome shotgun (WGS) entry which is preliminary data.</text>
</comment>
<feature type="transmembrane region" description="Helical" evidence="6">
    <location>
        <begin position="284"/>
        <end position="302"/>
    </location>
</feature>
<keyword evidence="8" id="KW-1185">Reference proteome</keyword>
<sequence length="331" mass="33316">MTDIALSMQDRTNPRFNRGSRLVDTVSRAGLLIAILAVVLYGALASPVFFTTGNLVNVLTSMAIVGIVVVGMTFVLVVGGLADLSVPATIACGAILSLALQPMIGPVPAFVLAVALAGACGLVNGLLVGYVGINPIIATLGVGTIVLGIVQAAVGGVIVYGTDPATAALVKSRVLGIPTIALIFLAIALIGNFVLSRSFWGRWTIATGGNYSAAEASAVPVRAVKAGAFIITALCSGLSGALLGLTLQSARPLVGTGYEFSAITAVVVGGVSIMGGFGSVPRAIAGLVFVQLLTNVMVLQGVRTPVQGFILGLLIAIAVALDVALRKRGVA</sequence>
<evidence type="ECO:0000256" key="1">
    <source>
        <dbReference type="ARBA" id="ARBA00004651"/>
    </source>
</evidence>
<feature type="transmembrane region" description="Helical" evidence="6">
    <location>
        <begin position="140"/>
        <end position="162"/>
    </location>
</feature>
<feature type="transmembrane region" description="Helical" evidence="6">
    <location>
        <begin position="257"/>
        <end position="277"/>
    </location>
</feature>
<feature type="transmembrane region" description="Helical" evidence="6">
    <location>
        <begin position="110"/>
        <end position="133"/>
    </location>
</feature>
<feature type="transmembrane region" description="Helical" evidence="6">
    <location>
        <begin position="226"/>
        <end position="245"/>
    </location>
</feature>
<dbReference type="RefSeq" id="WP_354461126.1">
    <property type="nucleotide sequence ID" value="NZ_JBEWSZ010000001.1"/>
</dbReference>
<dbReference type="Proteomes" id="UP001548832">
    <property type="component" value="Unassembled WGS sequence"/>
</dbReference>
<dbReference type="Pfam" id="PF02653">
    <property type="entry name" value="BPD_transp_2"/>
    <property type="match status" value="1"/>
</dbReference>
<proteinExistence type="predicted"/>
<evidence type="ECO:0000256" key="5">
    <source>
        <dbReference type="ARBA" id="ARBA00023136"/>
    </source>
</evidence>
<protein>
    <submittedName>
        <fullName evidence="7">ABC transporter permease</fullName>
    </submittedName>
</protein>
<gene>
    <name evidence="7" type="ORF">ABVQ20_19465</name>
</gene>
<reference evidence="7 8" key="1">
    <citation type="submission" date="2024-06" db="EMBL/GenBank/DDBJ databases">
        <authorList>
            <person name="Kim D.-U."/>
        </authorList>
    </citation>
    <scope>NUCLEOTIDE SEQUENCE [LARGE SCALE GENOMIC DNA]</scope>
    <source>
        <strain evidence="7 8">KACC15460</strain>
    </source>
</reference>
<dbReference type="CDD" id="cd06579">
    <property type="entry name" value="TM_PBP1_transp_AraH_like"/>
    <property type="match status" value="1"/>
</dbReference>
<comment type="subcellular location">
    <subcellularLocation>
        <location evidence="1">Cell membrane</location>
        <topology evidence="1">Multi-pass membrane protein</topology>
    </subcellularLocation>
</comment>
<name>A0ABV2DGI5_9HYPH</name>
<dbReference type="InterPro" id="IPR001851">
    <property type="entry name" value="ABC_transp_permease"/>
</dbReference>
<feature type="transmembrane region" description="Helical" evidence="6">
    <location>
        <begin position="84"/>
        <end position="104"/>
    </location>
</feature>
<dbReference type="PANTHER" id="PTHR32196">
    <property type="entry name" value="ABC TRANSPORTER PERMEASE PROTEIN YPHD-RELATED-RELATED"/>
    <property type="match status" value="1"/>
</dbReference>
<organism evidence="7 8">
    <name type="scientific">Mesorhizobium shangrilense</name>
    <dbReference type="NCBI Taxonomy" id="460060"/>
    <lineage>
        <taxon>Bacteria</taxon>
        <taxon>Pseudomonadati</taxon>
        <taxon>Pseudomonadota</taxon>
        <taxon>Alphaproteobacteria</taxon>
        <taxon>Hyphomicrobiales</taxon>
        <taxon>Phyllobacteriaceae</taxon>
        <taxon>Mesorhizobium</taxon>
    </lineage>
</organism>
<feature type="transmembrane region" description="Helical" evidence="6">
    <location>
        <begin position="174"/>
        <end position="195"/>
    </location>
</feature>